<protein>
    <submittedName>
        <fullName evidence="2">Lactate utilization protein C</fullName>
    </submittedName>
</protein>
<dbReference type="AlphaFoldDB" id="A0A1Q8CM00"/>
<accession>A0A1Q8CM00</accession>
<reference evidence="2 3" key="1">
    <citation type="submission" date="2016-12" db="EMBL/GenBank/DDBJ databases">
        <title>The draft genome sequence of Actinophytocola sp. 11-183.</title>
        <authorList>
            <person name="Wang W."/>
            <person name="Yuan L."/>
        </authorList>
    </citation>
    <scope>NUCLEOTIDE SEQUENCE [LARGE SCALE GENOMIC DNA]</scope>
    <source>
        <strain evidence="2 3">11-183</strain>
    </source>
</reference>
<evidence type="ECO:0000313" key="3">
    <source>
        <dbReference type="Proteomes" id="UP000185596"/>
    </source>
</evidence>
<name>A0A1Q8CM00_9PSEU</name>
<dbReference type="Proteomes" id="UP000185596">
    <property type="component" value="Unassembled WGS sequence"/>
</dbReference>
<sequence>MASSREVVLGRIRAALSDRPTAPEVPRDYDQTRALGDVIGLFAERAADYRALVRRVRWDDLPAEIESSLRARGATRLVAPADLPAVWRVPGVVWSLDAPAYPLPVRTLDRSDGVLTACAVAIAETGTIVLDAGEAQGRRVVTLVPDYHLCVVREDQVVGTVPEALASLEPTRPLTFISGPSATSDIELDRVEGVHGPRHLEVLIAG</sequence>
<dbReference type="EMBL" id="MSIE01000042">
    <property type="protein sequence ID" value="OLF15387.1"/>
    <property type="molecule type" value="Genomic_DNA"/>
</dbReference>
<dbReference type="InterPro" id="IPR037171">
    <property type="entry name" value="NagB/RpiA_transferase-like"/>
</dbReference>
<proteinExistence type="predicted"/>
<dbReference type="RefSeq" id="WP_075127688.1">
    <property type="nucleotide sequence ID" value="NZ_MSIE01000042.1"/>
</dbReference>
<comment type="caution">
    <text evidence="2">The sequence shown here is derived from an EMBL/GenBank/DDBJ whole genome shotgun (WGS) entry which is preliminary data.</text>
</comment>
<evidence type="ECO:0000313" key="2">
    <source>
        <dbReference type="EMBL" id="OLF15387.1"/>
    </source>
</evidence>
<dbReference type="PANTHER" id="PTHR43682">
    <property type="entry name" value="LACTATE UTILIZATION PROTEIN C"/>
    <property type="match status" value="1"/>
</dbReference>
<gene>
    <name evidence="2" type="ORF">BU204_22370</name>
</gene>
<evidence type="ECO:0000259" key="1">
    <source>
        <dbReference type="Pfam" id="PF02589"/>
    </source>
</evidence>
<feature type="domain" description="LUD" evidence="1">
    <location>
        <begin position="108"/>
        <end position="204"/>
    </location>
</feature>
<keyword evidence="3" id="KW-1185">Reference proteome</keyword>
<dbReference type="Pfam" id="PF02589">
    <property type="entry name" value="LUD_dom"/>
    <property type="match status" value="1"/>
</dbReference>
<dbReference type="InterPro" id="IPR003741">
    <property type="entry name" value="LUD_dom"/>
</dbReference>
<dbReference type="PANTHER" id="PTHR43682:SF1">
    <property type="entry name" value="LACTATE UTILIZATION PROTEIN C"/>
    <property type="match status" value="1"/>
</dbReference>
<organism evidence="2 3">
    <name type="scientific">Actinophytocola xanthii</name>
    <dbReference type="NCBI Taxonomy" id="1912961"/>
    <lineage>
        <taxon>Bacteria</taxon>
        <taxon>Bacillati</taxon>
        <taxon>Actinomycetota</taxon>
        <taxon>Actinomycetes</taxon>
        <taxon>Pseudonocardiales</taxon>
        <taxon>Pseudonocardiaceae</taxon>
    </lineage>
</organism>
<dbReference type="SUPFAM" id="SSF100950">
    <property type="entry name" value="NagB/RpiA/CoA transferase-like"/>
    <property type="match status" value="1"/>
</dbReference>
<dbReference type="Gene3D" id="3.40.50.10420">
    <property type="entry name" value="NagB/RpiA/CoA transferase-like"/>
    <property type="match status" value="1"/>
</dbReference>
<dbReference type="STRING" id="1912961.BU204_22370"/>
<dbReference type="InterPro" id="IPR024185">
    <property type="entry name" value="FTHF_cligase-like_sf"/>
</dbReference>
<dbReference type="OrthoDB" id="9794187at2"/>